<name>A0A8J8NG53_HALGN</name>
<evidence type="ECO:0000256" key="1">
    <source>
        <dbReference type="SAM" id="Phobius"/>
    </source>
</evidence>
<sequence>MQRNLTKLLQVIYILIKIILRTMSIIKFYMIKLQTTLIQLFNQETQFQLSKSFLQIYQEAFQLIFLKFTHRQKHQQFKIQIFLTQQNMGSLKTQSFSKQSIVHHTVLLKTMKRKEIIPKFVMEQQLKFSKSQYTKELRLLYFRISIHPPLKYLKHMCISGQICRIIAVSPCDQSHQLKSAN</sequence>
<keyword evidence="3" id="KW-1185">Reference proteome</keyword>
<reference evidence="2" key="1">
    <citation type="submission" date="2019-06" db="EMBL/GenBank/DDBJ databases">
        <authorList>
            <person name="Zheng W."/>
        </authorList>
    </citation>
    <scope>NUCLEOTIDE SEQUENCE</scope>
    <source>
        <strain evidence="2">QDHG01</strain>
    </source>
</reference>
<accession>A0A8J8NG53</accession>
<proteinExistence type="predicted"/>
<dbReference type="Proteomes" id="UP000785679">
    <property type="component" value="Unassembled WGS sequence"/>
</dbReference>
<dbReference type="EMBL" id="RRYP01017672">
    <property type="protein sequence ID" value="TNV74006.1"/>
    <property type="molecule type" value="Genomic_DNA"/>
</dbReference>
<evidence type="ECO:0008006" key="4">
    <source>
        <dbReference type="Google" id="ProtNLM"/>
    </source>
</evidence>
<dbReference type="AlphaFoldDB" id="A0A8J8NG53"/>
<evidence type="ECO:0000313" key="3">
    <source>
        <dbReference type="Proteomes" id="UP000785679"/>
    </source>
</evidence>
<keyword evidence="1" id="KW-0472">Membrane</keyword>
<comment type="caution">
    <text evidence="2">The sequence shown here is derived from an EMBL/GenBank/DDBJ whole genome shotgun (WGS) entry which is preliminary data.</text>
</comment>
<protein>
    <recommendedName>
        <fullName evidence="4">Transmembrane protein</fullName>
    </recommendedName>
</protein>
<organism evidence="2 3">
    <name type="scientific">Halteria grandinella</name>
    <dbReference type="NCBI Taxonomy" id="5974"/>
    <lineage>
        <taxon>Eukaryota</taxon>
        <taxon>Sar</taxon>
        <taxon>Alveolata</taxon>
        <taxon>Ciliophora</taxon>
        <taxon>Intramacronucleata</taxon>
        <taxon>Spirotrichea</taxon>
        <taxon>Stichotrichia</taxon>
        <taxon>Sporadotrichida</taxon>
        <taxon>Halteriidae</taxon>
        <taxon>Halteria</taxon>
    </lineage>
</organism>
<keyword evidence="1" id="KW-0812">Transmembrane</keyword>
<keyword evidence="1" id="KW-1133">Transmembrane helix</keyword>
<gene>
    <name evidence="2" type="ORF">FGO68_gene7915</name>
</gene>
<feature type="transmembrane region" description="Helical" evidence="1">
    <location>
        <begin position="12"/>
        <end position="31"/>
    </location>
</feature>
<evidence type="ECO:0000313" key="2">
    <source>
        <dbReference type="EMBL" id="TNV74006.1"/>
    </source>
</evidence>